<dbReference type="Proteomes" id="UP000555393">
    <property type="component" value="Unassembled WGS sequence"/>
</dbReference>
<dbReference type="EMBL" id="JACIIU010000001">
    <property type="protein sequence ID" value="MBB6259992.1"/>
    <property type="molecule type" value="Genomic_DNA"/>
</dbReference>
<comment type="caution">
    <text evidence="1">The sequence shown here is derived from an EMBL/GenBank/DDBJ whole genome shotgun (WGS) entry which is preliminary data.</text>
</comment>
<gene>
    <name evidence="1" type="ORF">FHS77_000500</name>
</gene>
<evidence type="ECO:0000313" key="2">
    <source>
        <dbReference type="Proteomes" id="UP000555393"/>
    </source>
</evidence>
<organism evidence="1 2">
    <name type="scientific">Paenochrobactrum gallinarii</name>
    <dbReference type="NCBI Taxonomy" id="643673"/>
    <lineage>
        <taxon>Bacteria</taxon>
        <taxon>Pseudomonadati</taxon>
        <taxon>Pseudomonadota</taxon>
        <taxon>Alphaproteobacteria</taxon>
        <taxon>Hyphomicrobiales</taxon>
        <taxon>Brucellaceae</taxon>
        <taxon>Paenochrobactrum</taxon>
    </lineage>
</organism>
<protein>
    <submittedName>
        <fullName evidence="1">Uncharacterized protein</fullName>
    </submittedName>
</protein>
<reference evidence="1 2" key="1">
    <citation type="submission" date="2020-08" db="EMBL/GenBank/DDBJ databases">
        <title>Genomic Encyclopedia of Type Strains, Phase IV (KMG-IV): sequencing the most valuable type-strain genomes for metagenomic binning, comparative biology and taxonomic classification.</title>
        <authorList>
            <person name="Goeker M."/>
        </authorList>
    </citation>
    <scope>NUCLEOTIDE SEQUENCE [LARGE SCALE GENOMIC DNA]</scope>
    <source>
        <strain evidence="1 2">DSM 22336</strain>
    </source>
</reference>
<keyword evidence="2" id="KW-1185">Reference proteome</keyword>
<evidence type="ECO:0000313" key="1">
    <source>
        <dbReference type="EMBL" id="MBB6259992.1"/>
    </source>
</evidence>
<sequence length="51" mass="5812">MIDSKGGILYKPQHIREHFTSGQKPEGCRYTNSLLFKIQNQEGPHTAVLNK</sequence>
<accession>A0A841LTW0</accession>
<proteinExistence type="predicted"/>
<name>A0A841LTW0_9HYPH</name>
<dbReference type="AlphaFoldDB" id="A0A841LTW0"/>